<feature type="transmembrane region" description="Helical" evidence="2">
    <location>
        <begin position="93"/>
        <end position="116"/>
    </location>
</feature>
<proteinExistence type="predicted"/>
<evidence type="ECO:0000256" key="1">
    <source>
        <dbReference type="SAM" id="MobiDB-lite"/>
    </source>
</evidence>
<dbReference type="AlphaFoldDB" id="J0WY89"/>
<gene>
    <name evidence="3" type="ORF">HMPREF9156_01034</name>
</gene>
<dbReference type="HOGENOM" id="CLU_086032_0_0_11"/>
<feature type="compositionally biased region" description="Basic and acidic residues" evidence="1">
    <location>
        <begin position="31"/>
        <end position="42"/>
    </location>
</feature>
<comment type="caution">
    <text evidence="3">The sequence shown here is derived from an EMBL/GenBank/DDBJ whole genome shotgun (WGS) entry which is preliminary data.</text>
</comment>
<evidence type="ECO:0000313" key="4">
    <source>
        <dbReference type="Proteomes" id="UP000006415"/>
    </source>
</evidence>
<feature type="region of interest" description="Disordered" evidence="1">
    <location>
        <begin position="1"/>
        <end position="86"/>
    </location>
</feature>
<keyword evidence="2" id="KW-0472">Membrane</keyword>
<reference evidence="3 4" key="1">
    <citation type="submission" date="2012-01" db="EMBL/GenBank/DDBJ databases">
        <title>The Genome Sequence of Scardovia wiggsiae F0424.</title>
        <authorList>
            <consortium name="The Broad Institute Genome Sequencing Platform"/>
            <person name="Earl A."/>
            <person name="Ward D."/>
            <person name="Feldgarden M."/>
            <person name="Gevers D."/>
            <person name="Izard J."/>
            <person name="Ganesan A."/>
            <person name="Baranova O.V."/>
            <person name="Blanton J.M."/>
            <person name="Tanner A.C."/>
            <person name="Mathney J."/>
            <person name="Dewhirst F.E."/>
            <person name="Young S.K."/>
            <person name="Zeng Q."/>
            <person name="Gargeya S."/>
            <person name="Fitzgerald M."/>
            <person name="Haas B."/>
            <person name="Abouelleil A."/>
            <person name="Alvarado L."/>
            <person name="Arachchi H.M."/>
            <person name="Berlin A."/>
            <person name="Chapman S.B."/>
            <person name="Gearin G."/>
            <person name="Goldberg J."/>
            <person name="Griggs A."/>
            <person name="Gujja S."/>
            <person name="Hansen M."/>
            <person name="Heiman D."/>
            <person name="Howarth C."/>
            <person name="Larimer J."/>
            <person name="Lui A."/>
            <person name="MacDonald P.J.P."/>
            <person name="McCowen C."/>
            <person name="Montmayeur A."/>
            <person name="Murphy C."/>
            <person name="Neiman D."/>
            <person name="Pearson M."/>
            <person name="Priest M."/>
            <person name="Roberts A."/>
            <person name="Saif S."/>
            <person name="Shea T."/>
            <person name="Sisk P."/>
            <person name="Stolte C."/>
            <person name="Sykes S."/>
            <person name="Wortman J."/>
            <person name="Nusbaum C."/>
            <person name="Birren B."/>
        </authorList>
    </citation>
    <scope>NUCLEOTIDE SEQUENCE [LARGE SCALE GENOMIC DNA]</scope>
    <source>
        <strain evidence="3 4">F0424</strain>
    </source>
</reference>
<keyword evidence="4" id="KW-1185">Reference proteome</keyword>
<protein>
    <submittedName>
        <fullName evidence="3">Uncharacterized protein</fullName>
    </submittedName>
</protein>
<organism evidence="3 4">
    <name type="scientific">Scardovia wiggsiae F0424</name>
    <dbReference type="NCBI Taxonomy" id="857290"/>
    <lineage>
        <taxon>Bacteria</taxon>
        <taxon>Bacillati</taxon>
        <taxon>Actinomycetota</taxon>
        <taxon>Actinomycetes</taxon>
        <taxon>Bifidobacteriales</taxon>
        <taxon>Bifidobacteriaceae</taxon>
        <taxon>Scardovia</taxon>
    </lineage>
</organism>
<feature type="compositionally biased region" description="Polar residues" evidence="1">
    <location>
        <begin position="57"/>
        <end position="69"/>
    </location>
</feature>
<name>J0WY89_9BIFI</name>
<evidence type="ECO:0000256" key="2">
    <source>
        <dbReference type="SAM" id="Phobius"/>
    </source>
</evidence>
<keyword evidence="2" id="KW-0812">Transmembrane</keyword>
<dbReference type="eggNOG" id="ENOG5033B3F">
    <property type="taxonomic scope" value="Bacteria"/>
</dbReference>
<dbReference type="STRING" id="857290.HMPREF9156_01034"/>
<evidence type="ECO:0000313" key="3">
    <source>
        <dbReference type="EMBL" id="EJD64539.1"/>
    </source>
</evidence>
<dbReference type="EMBL" id="AGZS01000006">
    <property type="protein sequence ID" value="EJD64539.1"/>
    <property type="molecule type" value="Genomic_DNA"/>
</dbReference>
<dbReference type="OrthoDB" id="3242799at2"/>
<dbReference type="Proteomes" id="UP000006415">
    <property type="component" value="Unassembled WGS sequence"/>
</dbReference>
<accession>J0WY89</accession>
<sequence length="282" mass="29875">MRAKIKGMSNEQQDSSPFEGMAMRGQTAQEGHSRNEAARQDSYDSQTGSGKGFSGDSLGNKSQEGSSRSTDGDGVSGNDADAQSRHVSHRNRVIVLVAAIVIVVLAVLSAFVWPGWALKKSGVIGGGSRPASSAAVTPTVPAKALPDGSSVLVKTVLPDTAGAYARQSVEKTTDWESSQPIEEYKAVYSNGQAGQDITVTVAQWSTSDYALKQYQSLTGQLKGKQIAQGNVSVNGAQTGSYIAREDQKNARNAIVIEQNSSVLFQLSGPKAQMTDFFDKFGY</sequence>
<keyword evidence="2" id="KW-1133">Transmembrane helix</keyword>